<organism evidence="2">
    <name type="scientific">Bradyrhizobium diazoefficiens</name>
    <dbReference type="NCBI Taxonomy" id="1355477"/>
    <lineage>
        <taxon>Bacteria</taxon>
        <taxon>Pseudomonadati</taxon>
        <taxon>Pseudomonadota</taxon>
        <taxon>Alphaproteobacteria</taxon>
        <taxon>Hyphomicrobiales</taxon>
        <taxon>Nitrobacteraceae</taxon>
        <taxon>Bradyrhizobium</taxon>
    </lineage>
</organism>
<dbReference type="EMBL" id="AP023092">
    <property type="protein sequence ID" value="BCE27137.1"/>
    <property type="molecule type" value="Genomic_DNA"/>
</dbReference>
<sequence length="180" mass="19372">MARLPRGKTKHAASHSAAMKAKWQDPDYRAKMAERDSKRETLRKADPERFTRTGIPNGMRKDEAQRLWAIAEAQADKSIQTLKAVGLLPETAASASQSANASTLESGNHSAIPVPDTDDRMAEAALREAFKLALGPTGTRAKVAALAIIMKYTRLPPMAVLQLATGTAEGVLDELANRGP</sequence>
<accession>A0A809XI64</accession>
<dbReference type="RefSeq" id="WP_162603472.1">
    <property type="nucleotide sequence ID" value="NZ_CP029603.2"/>
</dbReference>
<gene>
    <name evidence="2" type="ORF">XF2B_09060</name>
</gene>
<feature type="compositionally biased region" description="Basic residues" evidence="1">
    <location>
        <begin position="1"/>
        <end position="13"/>
    </location>
</feature>
<evidence type="ECO:0000313" key="2">
    <source>
        <dbReference type="EMBL" id="BCE27137.1"/>
    </source>
</evidence>
<name>A0A809XI64_9BRAD</name>
<evidence type="ECO:0000256" key="1">
    <source>
        <dbReference type="SAM" id="MobiDB-lite"/>
    </source>
</evidence>
<feature type="compositionally biased region" description="Basic and acidic residues" evidence="1">
    <location>
        <begin position="22"/>
        <end position="51"/>
    </location>
</feature>
<proteinExistence type="predicted"/>
<feature type="region of interest" description="Disordered" evidence="1">
    <location>
        <begin position="1"/>
        <end position="57"/>
    </location>
</feature>
<protein>
    <submittedName>
        <fullName evidence="2">Uncharacterized protein</fullName>
    </submittedName>
</protein>
<dbReference type="AlphaFoldDB" id="A0A809XI64"/>
<reference evidence="2" key="1">
    <citation type="submission" date="2020-05" db="EMBL/GenBank/DDBJ databases">
        <title>Complete genome sequence of Bradyrhizobium diazoefficiens XF2 isolated from soybean nodule.</title>
        <authorList>
            <person name="Noda R."/>
            <person name="Kakizaki K."/>
            <person name="Minamisawa K."/>
        </authorList>
    </citation>
    <scope>NUCLEOTIDE SEQUENCE</scope>
    <source>
        <strain evidence="2">XF2</strain>
    </source>
</reference>